<gene>
    <name evidence="12" type="ORF">BTO32_08510</name>
</gene>
<dbReference type="PROSITE" id="PS50885">
    <property type="entry name" value="HAMP"/>
    <property type="match status" value="1"/>
</dbReference>
<dbReference type="SMART" id="SM00304">
    <property type="entry name" value="HAMP"/>
    <property type="match status" value="1"/>
</dbReference>
<keyword evidence="5 9" id="KW-0472">Membrane</keyword>
<evidence type="ECO:0000256" key="4">
    <source>
        <dbReference type="ARBA" id="ARBA00022989"/>
    </source>
</evidence>
<dbReference type="Pfam" id="PF00672">
    <property type="entry name" value="HAMP"/>
    <property type="match status" value="1"/>
</dbReference>
<reference evidence="12 13" key="1">
    <citation type="submission" date="2016-12" db="EMBL/GenBank/DDBJ databases">
        <title>Marinobacter lutaoensis whole genome sequencing.</title>
        <authorList>
            <person name="Verma A."/>
            <person name="Krishnamurthi S."/>
        </authorList>
    </citation>
    <scope>NUCLEOTIDE SEQUENCE [LARGE SCALE GENOMIC DNA]</scope>
    <source>
        <strain evidence="12 13">T5054</strain>
    </source>
</reference>
<dbReference type="InterPro" id="IPR004090">
    <property type="entry name" value="Chemotax_Me-accpt_rcpt"/>
</dbReference>
<evidence type="ECO:0000256" key="2">
    <source>
        <dbReference type="ARBA" id="ARBA00022500"/>
    </source>
</evidence>
<dbReference type="GO" id="GO:0004888">
    <property type="term" value="F:transmembrane signaling receptor activity"/>
    <property type="evidence" value="ECO:0007669"/>
    <property type="project" value="InterPro"/>
</dbReference>
<feature type="transmembrane region" description="Helical" evidence="9">
    <location>
        <begin position="12"/>
        <end position="31"/>
    </location>
</feature>
<dbReference type="EMBL" id="MSCW01000006">
    <property type="protein sequence ID" value="ONF43693.1"/>
    <property type="molecule type" value="Genomic_DNA"/>
</dbReference>
<dbReference type="AlphaFoldDB" id="A0A1V2DSU0"/>
<dbReference type="GO" id="GO:0007165">
    <property type="term" value="P:signal transduction"/>
    <property type="evidence" value="ECO:0007669"/>
    <property type="project" value="UniProtKB-KW"/>
</dbReference>
<evidence type="ECO:0000313" key="12">
    <source>
        <dbReference type="EMBL" id="ONF43693.1"/>
    </source>
</evidence>
<keyword evidence="6 8" id="KW-0807">Transducer</keyword>
<dbReference type="PRINTS" id="PR00260">
    <property type="entry name" value="CHEMTRNSDUCR"/>
</dbReference>
<comment type="caution">
    <text evidence="12">The sequence shown here is derived from an EMBL/GenBank/DDBJ whole genome shotgun (WGS) entry which is preliminary data.</text>
</comment>
<feature type="transmembrane region" description="Helical" evidence="9">
    <location>
        <begin position="193"/>
        <end position="215"/>
    </location>
</feature>
<protein>
    <submittedName>
        <fullName evidence="12">Methyl-accepting chemotaxis protein</fullName>
    </submittedName>
</protein>
<dbReference type="PANTHER" id="PTHR32089">
    <property type="entry name" value="METHYL-ACCEPTING CHEMOTAXIS PROTEIN MCPB"/>
    <property type="match status" value="1"/>
</dbReference>
<evidence type="ECO:0000259" key="11">
    <source>
        <dbReference type="PROSITE" id="PS50885"/>
    </source>
</evidence>
<dbReference type="FunFam" id="1.10.287.950:FF:000001">
    <property type="entry name" value="Methyl-accepting chemotaxis sensory transducer"/>
    <property type="match status" value="1"/>
</dbReference>
<dbReference type="STRING" id="135739.BTO32_08510"/>
<dbReference type="SUPFAM" id="SSF58104">
    <property type="entry name" value="Methyl-accepting chemotaxis protein (MCP) signaling domain"/>
    <property type="match status" value="1"/>
</dbReference>
<keyword evidence="3 9" id="KW-0812">Transmembrane</keyword>
<feature type="domain" description="Methyl-accepting transducer" evidence="10">
    <location>
        <begin position="269"/>
        <end position="505"/>
    </location>
</feature>
<accession>A0A1V2DSU0</accession>
<sequence length="541" mass="59491">MNWYFRSILNRVLTIVIATNLVVALAAGYSLKNALDANDDYSRLAGAEMPLALEAQDILVAFKTQVQEWKNVLLRGADDSRRQKYWGQFQEQESRIQARLERLIPQLTDPEARQLMSRFQSAHRQMGDAYRSGFQAFVDAGYRPAAGDAAVTGIDREPAQLIEQAAARIRDLGMARAEHLNNRVAADATRNGVLMFLAILLGTLACVIVLMRSVVRPAQQLIAQMNRLGQGDLTQPVTLQRQDELGRLADTARALHRFMSETGSLMTRNNEQLARTGDLIRRNADQVSRLSDQAHQRIDQVAAAMNEMSATAQDVAKHAASVAAQVEETTAQTEEADRQIHRAVDSMNRLTTQIRSSAETVNRLASDGRRVGDVMQVIREIADQTNLLALNAAIEAARAGEAGRGFAVVADEVRNLAAKTQQATVEIDEIIEAIAAASQDATDYMQASEIVARESGETVETVRETLGDINQRMARVNDATTQVATAAEEQTSVSEDINRNITEVAELSEAMHQAAEENLRSVPELEAMARGAHELASRIRQ</sequence>
<dbReference type="SMART" id="SM00283">
    <property type="entry name" value="MA"/>
    <property type="match status" value="1"/>
</dbReference>
<evidence type="ECO:0000256" key="7">
    <source>
        <dbReference type="ARBA" id="ARBA00029447"/>
    </source>
</evidence>
<evidence type="ECO:0000256" key="8">
    <source>
        <dbReference type="PROSITE-ProRule" id="PRU00284"/>
    </source>
</evidence>
<evidence type="ECO:0000256" key="5">
    <source>
        <dbReference type="ARBA" id="ARBA00023136"/>
    </source>
</evidence>
<proteinExistence type="inferred from homology"/>
<dbReference type="PANTHER" id="PTHR32089:SF120">
    <property type="entry name" value="METHYL-ACCEPTING CHEMOTAXIS PROTEIN TLPQ"/>
    <property type="match status" value="1"/>
</dbReference>
<dbReference type="CDD" id="cd11386">
    <property type="entry name" value="MCP_signal"/>
    <property type="match status" value="1"/>
</dbReference>
<comment type="subcellular location">
    <subcellularLocation>
        <location evidence="1">Membrane</location>
        <topology evidence="1">Multi-pass membrane protein</topology>
    </subcellularLocation>
</comment>
<feature type="domain" description="HAMP" evidence="11">
    <location>
        <begin position="212"/>
        <end position="264"/>
    </location>
</feature>
<dbReference type="InterPro" id="IPR003660">
    <property type="entry name" value="HAMP_dom"/>
</dbReference>
<keyword evidence="2" id="KW-0145">Chemotaxis</keyword>
<evidence type="ECO:0000256" key="1">
    <source>
        <dbReference type="ARBA" id="ARBA00004141"/>
    </source>
</evidence>
<comment type="similarity">
    <text evidence="7">Belongs to the methyl-accepting chemotaxis (MCP) protein family.</text>
</comment>
<keyword evidence="13" id="KW-1185">Reference proteome</keyword>
<dbReference type="Pfam" id="PF00015">
    <property type="entry name" value="MCPsignal"/>
    <property type="match status" value="1"/>
</dbReference>
<organism evidence="12 13">
    <name type="scientific">Marinobacter lutaoensis</name>
    <dbReference type="NCBI Taxonomy" id="135739"/>
    <lineage>
        <taxon>Bacteria</taxon>
        <taxon>Pseudomonadati</taxon>
        <taxon>Pseudomonadota</taxon>
        <taxon>Gammaproteobacteria</taxon>
        <taxon>Pseudomonadales</taxon>
        <taxon>Marinobacteraceae</taxon>
        <taxon>Marinobacter</taxon>
    </lineage>
</organism>
<dbReference type="InterPro" id="IPR004089">
    <property type="entry name" value="MCPsignal_dom"/>
</dbReference>
<dbReference type="Proteomes" id="UP000189339">
    <property type="component" value="Unassembled WGS sequence"/>
</dbReference>
<dbReference type="GO" id="GO:0006935">
    <property type="term" value="P:chemotaxis"/>
    <property type="evidence" value="ECO:0007669"/>
    <property type="project" value="UniProtKB-KW"/>
</dbReference>
<dbReference type="Gene3D" id="1.10.8.500">
    <property type="entry name" value="HAMP domain in histidine kinase"/>
    <property type="match status" value="1"/>
</dbReference>
<evidence type="ECO:0000256" key="3">
    <source>
        <dbReference type="ARBA" id="ARBA00022692"/>
    </source>
</evidence>
<evidence type="ECO:0000313" key="13">
    <source>
        <dbReference type="Proteomes" id="UP000189339"/>
    </source>
</evidence>
<dbReference type="Gene3D" id="1.10.287.950">
    <property type="entry name" value="Methyl-accepting chemotaxis protein"/>
    <property type="match status" value="1"/>
</dbReference>
<dbReference type="OrthoDB" id="1884279at2"/>
<dbReference type="GO" id="GO:0016020">
    <property type="term" value="C:membrane"/>
    <property type="evidence" value="ECO:0007669"/>
    <property type="project" value="UniProtKB-SubCell"/>
</dbReference>
<keyword evidence="4 9" id="KW-1133">Transmembrane helix</keyword>
<dbReference type="CDD" id="cd06225">
    <property type="entry name" value="HAMP"/>
    <property type="match status" value="1"/>
</dbReference>
<dbReference type="RefSeq" id="WP_076724214.1">
    <property type="nucleotide sequence ID" value="NZ_MSCW01000006.1"/>
</dbReference>
<evidence type="ECO:0000256" key="6">
    <source>
        <dbReference type="ARBA" id="ARBA00023224"/>
    </source>
</evidence>
<evidence type="ECO:0000256" key="9">
    <source>
        <dbReference type="SAM" id="Phobius"/>
    </source>
</evidence>
<name>A0A1V2DSU0_9GAMM</name>
<evidence type="ECO:0000259" key="10">
    <source>
        <dbReference type="PROSITE" id="PS50111"/>
    </source>
</evidence>
<dbReference type="PROSITE" id="PS50111">
    <property type="entry name" value="CHEMOTAXIS_TRANSDUC_2"/>
    <property type="match status" value="1"/>
</dbReference>